<evidence type="ECO:0000256" key="3">
    <source>
        <dbReference type="SAM" id="MobiDB-lite"/>
    </source>
</evidence>
<evidence type="ECO:0000313" key="6">
    <source>
        <dbReference type="Proteomes" id="UP000765509"/>
    </source>
</evidence>
<feature type="compositionally biased region" description="Acidic residues" evidence="3">
    <location>
        <begin position="1090"/>
        <end position="1130"/>
    </location>
</feature>
<feature type="region of interest" description="Disordered" evidence="3">
    <location>
        <begin position="1023"/>
        <end position="1067"/>
    </location>
</feature>
<dbReference type="SUPFAM" id="SSF48371">
    <property type="entry name" value="ARM repeat"/>
    <property type="match status" value="1"/>
</dbReference>
<comment type="caution">
    <text evidence="5">The sequence shown here is derived from an EMBL/GenBank/DDBJ whole genome shotgun (WGS) entry which is preliminary data.</text>
</comment>
<dbReference type="OrthoDB" id="28947at2759"/>
<dbReference type="InterPro" id="IPR040155">
    <property type="entry name" value="CEBPZ/Mak21-like"/>
</dbReference>
<sequence length="1211" mass="135897">MAEEAVDYGKLILSKLNQQGDSSKPHSRKKANKSNQKPKEVSNDNIHQTKSSGSASTSKLASQAVSKSNDALRKAKKLDRKHKPEPSSSNSHLKVDSSNHNPKPSNSNSKQKENENRKQKNAESDANETDILLQEIKKLGGDEADLELVAGPDDQEELQGDQIEDPRLESDLKKFMKGLDFSPFTSFAFPSSTVDSEALPLISKEEQTEAALSNLAALEAKLDDPVEKAKLNKREAKIIQRRSEAEKHQEKLAQEKEQAEAHKRQQARIETEAKVKDVKTRLVPDQSGEHTPTWLLQAQPIWYDVSYLPPLPLLDKPPSQPSAASITILRNRADFILSTITHQFTQSLQPAKQSGMRKKPIGGLSESDKVFIHKILTSGTSSDRLSALMLLVSSAPLQSKAHLSTLLNLCKKKSREEAGRTIRAVVEWLRGAGNPQAGGLPPHKLKYFNDQPNLAVIAEVHILTKGKSQLMPNDERRMEHDEWLALWAFEDWFKKWYLEFLRGIEAAAHDPLAFTRTQSISHLFYLLNDKPEQEQNLLTLLVNKLGDNDKNICSRSSHYLLQLLEMHPLMKSIIVREVSALLLKPIVHSKKVDLKNSDKKVKDQNIRHHDHARYYGAITLNQMPLTKADNELSTKLIEVYFELFNDILGKTIAEEAEIAEQGMKEKNEEELEVEHVEKTQTVQKASKFDKKGSKASLAGRSEKEMIEEEALAEQKSKLIAAILTGLNRAFPYGTLGDETFNVHMNTLFRISHTGTFNVSIQALILIQHLTSSKPDLADRFYRALYSTIIDQRLFAATSKHALYLNLLFKSLKADKSQPRVLAFVKRIVQILPYHQPSFICSTIVLLGDFFSTTGAFCRSLLNPIMISKSTQNSDSELHGQYDGRKRDPLFANAENSFLWELVPLLSHFHPAVSLNASQLISGDPISSSVDLNLHTLSHFLDKFVYRQPKKNVAPKGSAIMQPQFHGRLGNVVKHPHRKSGAEAERAPINDKAFLQRSEKEIPVDEVFFYKFFTAKASLQERQYSKKKKVQTEAQDFGGRGGSDDGSDEAEADEEQALDGYDDASDAEINEDEVWAAMRGSMSKELKEALPDDESWSDMDPAAFDESEDDGMVQELLNDEDLSFNDSEVDANDAGNSLGDLQDEEISVSGLEDEESERNFKSDEEDGKAGGRKRRLDRSAQKELKKKKRKMLRNLPAFASAEDYATLLSGDE</sequence>
<dbReference type="AlphaFoldDB" id="A0A9Q3GZ36"/>
<feature type="region of interest" description="Disordered" evidence="3">
    <location>
        <begin position="1"/>
        <end position="129"/>
    </location>
</feature>
<feature type="compositionally biased region" description="Basic and acidic residues" evidence="3">
    <location>
        <begin position="110"/>
        <end position="123"/>
    </location>
</feature>
<gene>
    <name evidence="5" type="ORF">O181_025423</name>
</gene>
<evidence type="ECO:0000259" key="4">
    <source>
        <dbReference type="Pfam" id="PF03914"/>
    </source>
</evidence>
<accession>A0A9Q3GZ36</accession>
<feature type="compositionally biased region" description="Low complexity" evidence="3">
    <location>
        <begin position="49"/>
        <end position="62"/>
    </location>
</feature>
<feature type="compositionally biased region" description="Low complexity" evidence="3">
    <location>
        <begin position="98"/>
        <end position="109"/>
    </location>
</feature>
<name>A0A9Q3GZ36_9BASI</name>
<evidence type="ECO:0000256" key="2">
    <source>
        <dbReference type="SAM" id="Coils"/>
    </source>
</evidence>
<dbReference type="PANTHER" id="PTHR12048">
    <property type="entry name" value="CCAAT-BINDING FACTOR-RELATED"/>
    <property type="match status" value="1"/>
</dbReference>
<protein>
    <recommendedName>
        <fullName evidence="4">CCAAT-binding factor domain-containing protein</fullName>
    </recommendedName>
</protein>
<feature type="compositionally biased region" description="Acidic residues" evidence="3">
    <location>
        <begin position="1044"/>
        <end position="1067"/>
    </location>
</feature>
<reference evidence="5" key="1">
    <citation type="submission" date="2021-03" db="EMBL/GenBank/DDBJ databases">
        <title>Draft genome sequence of rust myrtle Austropuccinia psidii MF-1, a brazilian biotype.</title>
        <authorList>
            <person name="Quecine M.C."/>
            <person name="Pachon D.M.R."/>
            <person name="Bonatelli M.L."/>
            <person name="Correr F.H."/>
            <person name="Franceschini L.M."/>
            <person name="Leite T.F."/>
            <person name="Margarido G.R.A."/>
            <person name="Almeida C.A."/>
            <person name="Ferrarezi J.A."/>
            <person name="Labate C.A."/>
        </authorList>
    </citation>
    <scope>NUCLEOTIDE SEQUENCE</scope>
    <source>
        <strain evidence="5">MF-1</strain>
    </source>
</reference>
<dbReference type="Proteomes" id="UP000765509">
    <property type="component" value="Unassembled WGS sequence"/>
</dbReference>
<keyword evidence="6" id="KW-1185">Reference proteome</keyword>
<feature type="coiled-coil region" evidence="2">
    <location>
        <begin position="201"/>
        <end position="272"/>
    </location>
</feature>
<evidence type="ECO:0000313" key="5">
    <source>
        <dbReference type="EMBL" id="MBW0485708.1"/>
    </source>
</evidence>
<dbReference type="GO" id="GO:0005634">
    <property type="term" value="C:nucleus"/>
    <property type="evidence" value="ECO:0007669"/>
    <property type="project" value="TreeGrafter"/>
</dbReference>
<feature type="region of interest" description="Disordered" evidence="3">
    <location>
        <begin position="1084"/>
        <end position="1188"/>
    </location>
</feature>
<keyword evidence="2" id="KW-0175">Coiled coil</keyword>
<feature type="domain" description="CCAAT-binding factor" evidence="4">
    <location>
        <begin position="759"/>
        <end position="915"/>
    </location>
</feature>
<dbReference type="InterPro" id="IPR016024">
    <property type="entry name" value="ARM-type_fold"/>
</dbReference>
<comment type="similarity">
    <text evidence="1">Belongs to the CBF/MAK21 family.</text>
</comment>
<dbReference type="PANTHER" id="PTHR12048:SF0">
    <property type="entry name" value="CCAAT_ENHANCER-BINDING PROTEIN ZETA"/>
    <property type="match status" value="1"/>
</dbReference>
<dbReference type="EMBL" id="AVOT02008292">
    <property type="protein sequence ID" value="MBW0485708.1"/>
    <property type="molecule type" value="Genomic_DNA"/>
</dbReference>
<proteinExistence type="inferred from homology"/>
<dbReference type="Pfam" id="PF03914">
    <property type="entry name" value="CBF"/>
    <property type="match status" value="1"/>
</dbReference>
<organism evidence="5 6">
    <name type="scientific">Austropuccinia psidii MF-1</name>
    <dbReference type="NCBI Taxonomy" id="1389203"/>
    <lineage>
        <taxon>Eukaryota</taxon>
        <taxon>Fungi</taxon>
        <taxon>Dikarya</taxon>
        <taxon>Basidiomycota</taxon>
        <taxon>Pucciniomycotina</taxon>
        <taxon>Pucciniomycetes</taxon>
        <taxon>Pucciniales</taxon>
        <taxon>Sphaerophragmiaceae</taxon>
        <taxon>Austropuccinia</taxon>
    </lineage>
</organism>
<feature type="compositionally biased region" description="Basic residues" evidence="3">
    <location>
        <begin position="74"/>
        <end position="83"/>
    </location>
</feature>
<feature type="compositionally biased region" description="Acidic residues" evidence="3">
    <location>
        <begin position="1140"/>
        <end position="1155"/>
    </location>
</feature>
<dbReference type="InterPro" id="IPR005612">
    <property type="entry name" value="CCAAT-binding_factor"/>
</dbReference>
<evidence type="ECO:0000256" key="1">
    <source>
        <dbReference type="ARBA" id="ARBA00007797"/>
    </source>
</evidence>